<dbReference type="InterPro" id="IPR027486">
    <property type="entry name" value="Ribosomal_uS10_dom"/>
</dbReference>
<evidence type="ECO:0000256" key="3">
    <source>
        <dbReference type="ARBA" id="ARBA00022980"/>
    </source>
</evidence>
<evidence type="ECO:0000256" key="4">
    <source>
        <dbReference type="ARBA" id="ARBA00023128"/>
    </source>
</evidence>
<dbReference type="GO" id="GO:0005763">
    <property type="term" value="C:mitochondrial small ribosomal subunit"/>
    <property type="evidence" value="ECO:0007669"/>
    <property type="project" value="InterPro"/>
</dbReference>
<dbReference type="Pfam" id="PF00338">
    <property type="entry name" value="Ribosomal_S10"/>
    <property type="match status" value="1"/>
</dbReference>
<feature type="domain" description="Small ribosomal subunit protein uS10" evidence="8">
    <location>
        <begin position="78"/>
        <end position="175"/>
    </location>
</feature>
<gene>
    <name evidence="10" type="primary">LOC108678242</name>
</gene>
<evidence type="ECO:0000313" key="10">
    <source>
        <dbReference type="RefSeq" id="XP_018022100.1"/>
    </source>
</evidence>
<keyword evidence="9" id="KW-1185">Reference proteome</keyword>
<evidence type="ECO:0000259" key="8">
    <source>
        <dbReference type="SMART" id="SM01403"/>
    </source>
</evidence>
<keyword evidence="3 10" id="KW-0689">Ribosomal protein</keyword>
<organism evidence="9 10">
    <name type="scientific">Hyalella azteca</name>
    <name type="common">Amphipod</name>
    <dbReference type="NCBI Taxonomy" id="294128"/>
    <lineage>
        <taxon>Eukaryota</taxon>
        <taxon>Metazoa</taxon>
        <taxon>Ecdysozoa</taxon>
        <taxon>Arthropoda</taxon>
        <taxon>Crustacea</taxon>
        <taxon>Multicrustacea</taxon>
        <taxon>Malacostraca</taxon>
        <taxon>Eumalacostraca</taxon>
        <taxon>Peracarida</taxon>
        <taxon>Amphipoda</taxon>
        <taxon>Senticaudata</taxon>
        <taxon>Talitrida</taxon>
        <taxon>Talitroidea</taxon>
        <taxon>Hyalellidae</taxon>
        <taxon>Hyalella</taxon>
    </lineage>
</organism>
<evidence type="ECO:0000256" key="6">
    <source>
        <dbReference type="ARBA" id="ARBA00035261"/>
    </source>
</evidence>
<evidence type="ECO:0000256" key="5">
    <source>
        <dbReference type="ARBA" id="ARBA00023274"/>
    </source>
</evidence>
<evidence type="ECO:0000256" key="1">
    <source>
        <dbReference type="ARBA" id="ARBA00004173"/>
    </source>
</evidence>
<accession>A0A8B7P807</accession>
<sequence length="206" mass="23518">MSFLKCYSVSNCIFRIPLRQIGIICPILTEPGHRWSILRAQYLSSSSTPTSSPLPVTNDAALPLKENAVHDRLIWKLEVHCEGHEKSVLESYSRFMAMTCAHLGINAQPVQFGTPTHERLTLLKSIHIHGKHRVQYEMQTYPMTLTLHHLTGSTADTFLEYTQRMCPEGMAMRVTEHQLRQFPTATMHVLRDARATRSSEQPSLHR</sequence>
<name>A0A8B7P807_HYAAZ</name>
<comment type="similarity">
    <text evidence="2">Belongs to the universal ribosomal protein uS10 family.</text>
</comment>
<dbReference type="InterPro" id="IPR036838">
    <property type="entry name" value="Ribosomal_uS10_dom_sf"/>
</dbReference>
<evidence type="ECO:0000256" key="2">
    <source>
        <dbReference type="ARBA" id="ARBA00007102"/>
    </source>
</evidence>
<dbReference type="OMA" id="VAMRTTH"/>
<keyword evidence="4" id="KW-0496">Mitochondrion</keyword>
<dbReference type="KEGG" id="hazt:108678242"/>
<dbReference type="AlphaFoldDB" id="A0A8B7P807"/>
<dbReference type="GeneID" id="108678242"/>
<dbReference type="OrthoDB" id="366214at2759"/>
<dbReference type="InterPro" id="IPR040055">
    <property type="entry name" value="Ribosomal_uS10m"/>
</dbReference>
<dbReference type="Proteomes" id="UP000694843">
    <property type="component" value="Unplaced"/>
</dbReference>
<dbReference type="PANTHER" id="PTHR13334">
    <property type="entry name" value="MITOCHONDRIAL 28S RIBOSOMAL PROTEIN S10"/>
    <property type="match status" value="1"/>
</dbReference>
<reference evidence="10" key="1">
    <citation type="submission" date="2025-08" db="UniProtKB">
        <authorList>
            <consortium name="RefSeq"/>
        </authorList>
    </citation>
    <scope>IDENTIFICATION</scope>
    <source>
        <tissue evidence="10">Whole organism</tissue>
    </source>
</reference>
<evidence type="ECO:0000313" key="9">
    <source>
        <dbReference type="Proteomes" id="UP000694843"/>
    </source>
</evidence>
<dbReference type="Gene3D" id="3.30.70.600">
    <property type="entry name" value="Ribosomal protein S10 domain"/>
    <property type="match status" value="1"/>
</dbReference>
<keyword evidence="5" id="KW-0687">Ribonucleoprotein</keyword>
<evidence type="ECO:0000256" key="7">
    <source>
        <dbReference type="ARBA" id="ARBA00035544"/>
    </source>
</evidence>
<dbReference type="SUPFAM" id="SSF54999">
    <property type="entry name" value="Ribosomal protein S10"/>
    <property type="match status" value="1"/>
</dbReference>
<dbReference type="RefSeq" id="XP_018022100.1">
    <property type="nucleotide sequence ID" value="XM_018166611.2"/>
</dbReference>
<comment type="subcellular location">
    <subcellularLocation>
        <location evidence="1">Mitochondrion</location>
    </subcellularLocation>
</comment>
<proteinExistence type="inferred from homology"/>
<protein>
    <recommendedName>
        <fullName evidence="6">Small ribosomal subunit protein uS10m</fullName>
    </recommendedName>
    <alternativeName>
        <fullName evidence="7">28S ribosomal protein S10, mitochondrial</fullName>
    </alternativeName>
</protein>
<dbReference type="PANTHER" id="PTHR13334:SF4">
    <property type="entry name" value="SMALL RIBOSOMAL SUBUNIT PROTEIN US10M"/>
    <property type="match status" value="1"/>
</dbReference>
<dbReference type="SMART" id="SM01403">
    <property type="entry name" value="Ribosomal_S10"/>
    <property type="match status" value="1"/>
</dbReference>